<accession>A0A4C1YVJ3</accession>
<keyword evidence="3" id="KW-1185">Reference proteome</keyword>
<gene>
    <name evidence="2" type="ORF">EVAR_87335_1</name>
</gene>
<comment type="caution">
    <text evidence="2">The sequence shown here is derived from an EMBL/GenBank/DDBJ whole genome shotgun (WGS) entry which is preliminary data.</text>
</comment>
<dbReference type="EMBL" id="BGZK01001406">
    <property type="protein sequence ID" value="GBP79240.1"/>
    <property type="molecule type" value="Genomic_DNA"/>
</dbReference>
<proteinExistence type="predicted"/>
<dbReference type="Proteomes" id="UP000299102">
    <property type="component" value="Unassembled WGS sequence"/>
</dbReference>
<reference evidence="2 3" key="1">
    <citation type="journal article" date="2019" name="Commun. Biol.">
        <title>The bagworm genome reveals a unique fibroin gene that provides high tensile strength.</title>
        <authorList>
            <person name="Kono N."/>
            <person name="Nakamura H."/>
            <person name="Ohtoshi R."/>
            <person name="Tomita M."/>
            <person name="Numata K."/>
            <person name="Arakawa K."/>
        </authorList>
    </citation>
    <scope>NUCLEOTIDE SEQUENCE [LARGE SCALE GENOMIC DNA]</scope>
</reference>
<feature type="region of interest" description="Disordered" evidence="1">
    <location>
        <begin position="84"/>
        <end position="114"/>
    </location>
</feature>
<evidence type="ECO:0000313" key="3">
    <source>
        <dbReference type="Proteomes" id="UP000299102"/>
    </source>
</evidence>
<protein>
    <submittedName>
        <fullName evidence="2">Uncharacterized protein</fullName>
    </submittedName>
</protein>
<name>A0A4C1YVJ3_EUMVA</name>
<organism evidence="2 3">
    <name type="scientific">Eumeta variegata</name>
    <name type="common">Bagworm moth</name>
    <name type="synonym">Eumeta japonica</name>
    <dbReference type="NCBI Taxonomy" id="151549"/>
    <lineage>
        <taxon>Eukaryota</taxon>
        <taxon>Metazoa</taxon>
        <taxon>Ecdysozoa</taxon>
        <taxon>Arthropoda</taxon>
        <taxon>Hexapoda</taxon>
        <taxon>Insecta</taxon>
        <taxon>Pterygota</taxon>
        <taxon>Neoptera</taxon>
        <taxon>Endopterygota</taxon>
        <taxon>Lepidoptera</taxon>
        <taxon>Glossata</taxon>
        <taxon>Ditrysia</taxon>
        <taxon>Tineoidea</taxon>
        <taxon>Psychidae</taxon>
        <taxon>Oiketicinae</taxon>
        <taxon>Eumeta</taxon>
    </lineage>
</organism>
<dbReference type="AlphaFoldDB" id="A0A4C1YVJ3"/>
<feature type="compositionally biased region" description="Basic residues" evidence="1">
    <location>
        <begin position="87"/>
        <end position="114"/>
    </location>
</feature>
<evidence type="ECO:0000313" key="2">
    <source>
        <dbReference type="EMBL" id="GBP79240.1"/>
    </source>
</evidence>
<sequence length="114" mass="12930">MEELLRKRLPCINPSTLVELARGWCATPSGSLAFWSRAQKQRPCLSRPDPDITAGFIVFHDLFKFMPPKATIIKRLKLAKVTSALPPRRRAPAPPRLRRAAAPARPRRRRAAIR</sequence>
<evidence type="ECO:0000256" key="1">
    <source>
        <dbReference type="SAM" id="MobiDB-lite"/>
    </source>
</evidence>